<evidence type="ECO:0000256" key="1">
    <source>
        <dbReference type="SAM" id="Phobius"/>
    </source>
</evidence>
<accession>A0ABS1C345</accession>
<protein>
    <submittedName>
        <fullName evidence="2">Uncharacterized protein</fullName>
    </submittedName>
</protein>
<evidence type="ECO:0000313" key="2">
    <source>
        <dbReference type="EMBL" id="MBK0402980.1"/>
    </source>
</evidence>
<keyword evidence="3" id="KW-1185">Reference proteome</keyword>
<sequence length="81" mass="8906">MEKGMQKSVKIEPEDISRVFQGGMHVIQGDHDMLPEFMSDAGNLLMKASQKLSTTQLILIVAGLAVASIFVAKKVEEEMND</sequence>
<organism evidence="2 3">
    <name type="scientific">Adhaeribacter terrigena</name>
    <dbReference type="NCBI Taxonomy" id="2793070"/>
    <lineage>
        <taxon>Bacteria</taxon>
        <taxon>Pseudomonadati</taxon>
        <taxon>Bacteroidota</taxon>
        <taxon>Cytophagia</taxon>
        <taxon>Cytophagales</taxon>
        <taxon>Hymenobacteraceae</taxon>
        <taxon>Adhaeribacter</taxon>
    </lineage>
</organism>
<name>A0ABS1C345_9BACT</name>
<dbReference type="EMBL" id="JAEHFX010000003">
    <property type="protein sequence ID" value="MBK0402980.1"/>
    <property type="molecule type" value="Genomic_DNA"/>
</dbReference>
<comment type="caution">
    <text evidence="2">The sequence shown here is derived from an EMBL/GenBank/DDBJ whole genome shotgun (WGS) entry which is preliminary data.</text>
</comment>
<dbReference type="RefSeq" id="WP_200505726.1">
    <property type="nucleotide sequence ID" value="NZ_JAEHFX010000003.1"/>
</dbReference>
<keyword evidence="1" id="KW-0812">Transmembrane</keyword>
<keyword evidence="1" id="KW-1133">Transmembrane helix</keyword>
<keyword evidence="1" id="KW-0472">Membrane</keyword>
<gene>
    <name evidence="2" type="ORF">I5M27_08270</name>
</gene>
<dbReference type="Proteomes" id="UP000644147">
    <property type="component" value="Unassembled WGS sequence"/>
</dbReference>
<evidence type="ECO:0000313" key="3">
    <source>
        <dbReference type="Proteomes" id="UP000644147"/>
    </source>
</evidence>
<reference evidence="2 3" key="1">
    <citation type="submission" date="2020-12" db="EMBL/GenBank/DDBJ databases">
        <title>Bacterial novel species Adhaeribacter sp. BT258 isolated from soil.</title>
        <authorList>
            <person name="Jung H.-Y."/>
        </authorList>
    </citation>
    <scope>NUCLEOTIDE SEQUENCE [LARGE SCALE GENOMIC DNA]</scope>
    <source>
        <strain evidence="2 3">BT258</strain>
    </source>
</reference>
<proteinExistence type="predicted"/>
<feature type="transmembrane region" description="Helical" evidence="1">
    <location>
        <begin position="54"/>
        <end position="72"/>
    </location>
</feature>